<keyword evidence="3 4" id="KW-0325">Glycoprotein</keyword>
<dbReference type="Pfam" id="PF03141">
    <property type="entry name" value="Methyltransf_29"/>
    <property type="match status" value="1"/>
</dbReference>
<feature type="compositionally biased region" description="Acidic residues" evidence="5">
    <location>
        <begin position="22"/>
        <end position="38"/>
    </location>
</feature>
<comment type="similarity">
    <text evidence="4">Belongs to the methyltransferase superfamily.</text>
</comment>
<keyword evidence="4" id="KW-0812">Transmembrane</keyword>
<dbReference type="PANTHER" id="PTHR10108">
    <property type="entry name" value="SAM-DEPENDENT METHYLTRANSFERASE"/>
    <property type="match status" value="1"/>
</dbReference>
<dbReference type="GO" id="GO:0016020">
    <property type="term" value="C:membrane"/>
    <property type="evidence" value="ECO:0007669"/>
    <property type="project" value="UniProtKB-SubCell"/>
</dbReference>
<evidence type="ECO:0000256" key="3">
    <source>
        <dbReference type="ARBA" id="ARBA00023180"/>
    </source>
</evidence>
<dbReference type="GO" id="GO:0005802">
    <property type="term" value="C:trans-Golgi network"/>
    <property type="evidence" value="ECO:0007669"/>
    <property type="project" value="TreeGrafter"/>
</dbReference>
<dbReference type="GO" id="GO:0008168">
    <property type="term" value="F:methyltransferase activity"/>
    <property type="evidence" value="ECO:0007669"/>
    <property type="project" value="UniProtKB-UniRule"/>
</dbReference>
<dbReference type="PANTHER" id="PTHR10108:SF1144">
    <property type="entry name" value="METHYLTRANSFERASE PMT10-RELATED"/>
    <property type="match status" value="1"/>
</dbReference>
<dbReference type="EMBL" id="AWWV01008350">
    <property type="protein sequence ID" value="OMO91209.1"/>
    <property type="molecule type" value="Genomic_DNA"/>
</dbReference>
<organism evidence="6 7">
    <name type="scientific">Corchorus capsularis</name>
    <name type="common">Jute</name>
    <dbReference type="NCBI Taxonomy" id="210143"/>
    <lineage>
        <taxon>Eukaryota</taxon>
        <taxon>Viridiplantae</taxon>
        <taxon>Streptophyta</taxon>
        <taxon>Embryophyta</taxon>
        <taxon>Tracheophyta</taxon>
        <taxon>Spermatophyta</taxon>
        <taxon>Magnoliopsida</taxon>
        <taxon>eudicotyledons</taxon>
        <taxon>Gunneridae</taxon>
        <taxon>Pentapetalae</taxon>
        <taxon>rosids</taxon>
        <taxon>malvids</taxon>
        <taxon>Malvales</taxon>
        <taxon>Malvaceae</taxon>
        <taxon>Grewioideae</taxon>
        <taxon>Apeibeae</taxon>
        <taxon>Corchorus</taxon>
    </lineage>
</organism>
<keyword evidence="2 4" id="KW-0808">Transferase</keyword>
<dbReference type="Proteomes" id="UP000188268">
    <property type="component" value="Unassembled WGS sequence"/>
</dbReference>
<gene>
    <name evidence="6" type="ORF">CCACVL1_07196</name>
</gene>
<dbReference type="Gramene" id="OMO91209">
    <property type="protein sequence ID" value="OMO91209"/>
    <property type="gene ID" value="CCACVL1_07196"/>
</dbReference>
<proteinExistence type="inferred from homology"/>
<comment type="subcellular location">
    <subcellularLocation>
        <location evidence="4">Membrane</location>
        <topology evidence="4">Single-pass type II membrane protein</topology>
    </subcellularLocation>
</comment>
<evidence type="ECO:0000313" key="6">
    <source>
        <dbReference type="EMBL" id="OMO91209.1"/>
    </source>
</evidence>
<dbReference type="AlphaFoldDB" id="A0A1R3J8Q3"/>
<dbReference type="OMA" id="TNFHNGA"/>
<keyword evidence="4" id="KW-0735">Signal-anchor</keyword>
<dbReference type="STRING" id="210143.A0A1R3J8Q3"/>
<name>A0A1R3J8Q3_COCAP</name>
<feature type="non-terminal residue" evidence="6">
    <location>
        <position position="116"/>
    </location>
</feature>
<evidence type="ECO:0000256" key="2">
    <source>
        <dbReference type="ARBA" id="ARBA00022679"/>
    </source>
</evidence>
<keyword evidence="1 4" id="KW-0489">Methyltransferase</keyword>
<keyword evidence="7" id="KW-1185">Reference proteome</keyword>
<sequence length="116" mass="13111">MADEFFVGDSDSNSTSAFTELSDGDEEGRAEGEEEEESKGDGEVRIKIDKYKVCEKSKVDSIPCLDNEEAIKQFSESEKGEKYERHCPGKDNMLGCVVPRPEGYRRPIPWPQSRDE</sequence>
<evidence type="ECO:0000256" key="1">
    <source>
        <dbReference type="ARBA" id="ARBA00022603"/>
    </source>
</evidence>
<dbReference type="GO" id="GO:0005768">
    <property type="term" value="C:endosome"/>
    <property type="evidence" value="ECO:0007669"/>
    <property type="project" value="TreeGrafter"/>
</dbReference>
<dbReference type="GO" id="GO:0032259">
    <property type="term" value="P:methylation"/>
    <property type="evidence" value="ECO:0007669"/>
    <property type="project" value="UniProtKB-KW"/>
</dbReference>
<evidence type="ECO:0000256" key="4">
    <source>
        <dbReference type="RuleBase" id="RU366043"/>
    </source>
</evidence>
<evidence type="ECO:0000313" key="7">
    <source>
        <dbReference type="Proteomes" id="UP000188268"/>
    </source>
</evidence>
<dbReference type="EC" id="2.1.1.-" evidence="4"/>
<accession>A0A1R3J8Q3</accession>
<dbReference type="InterPro" id="IPR004159">
    <property type="entry name" value="Put_SAM_MeTrfase"/>
</dbReference>
<feature type="compositionally biased region" description="Polar residues" evidence="5">
    <location>
        <begin position="10"/>
        <end position="19"/>
    </location>
</feature>
<comment type="caution">
    <text evidence="6">The sequence shown here is derived from an EMBL/GenBank/DDBJ whole genome shotgun (WGS) entry which is preliminary data.</text>
</comment>
<feature type="region of interest" description="Disordered" evidence="5">
    <location>
        <begin position="1"/>
        <end position="44"/>
    </location>
</feature>
<dbReference type="OrthoDB" id="1686132at2759"/>
<evidence type="ECO:0000256" key="5">
    <source>
        <dbReference type="SAM" id="MobiDB-lite"/>
    </source>
</evidence>
<protein>
    <recommendedName>
        <fullName evidence="4">Methyltransferase</fullName>
        <ecNumber evidence="4">2.1.1.-</ecNumber>
    </recommendedName>
</protein>
<reference evidence="6 7" key="1">
    <citation type="submission" date="2013-09" db="EMBL/GenBank/DDBJ databases">
        <title>Corchorus capsularis genome sequencing.</title>
        <authorList>
            <person name="Alam M."/>
            <person name="Haque M.S."/>
            <person name="Islam M.S."/>
            <person name="Emdad E.M."/>
            <person name="Islam M.M."/>
            <person name="Ahmed B."/>
            <person name="Halim A."/>
            <person name="Hossen Q.M.M."/>
            <person name="Hossain M.Z."/>
            <person name="Ahmed R."/>
            <person name="Khan M.M."/>
            <person name="Islam R."/>
            <person name="Rashid M.M."/>
            <person name="Khan S.A."/>
            <person name="Rahman M.S."/>
            <person name="Alam M."/>
        </authorList>
    </citation>
    <scope>NUCLEOTIDE SEQUENCE [LARGE SCALE GENOMIC DNA]</scope>
    <source>
        <strain evidence="7">cv. CVL-1</strain>
        <tissue evidence="6">Whole seedling</tissue>
    </source>
</reference>